<feature type="region of interest" description="Disordered" evidence="5">
    <location>
        <begin position="1"/>
        <end position="23"/>
    </location>
</feature>
<dbReference type="EMBL" id="JABWAD010000069">
    <property type="protein sequence ID" value="KAF6059875.1"/>
    <property type="molecule type" value="Genomic_DNA"/>
</dbReference>
<proteinExistence type="predicted"/>
<dbReference type="Pfam" id="PF04082">
    <property type="entry name" value="Fungal_trans"/>
    <property type="match status" value="1"/>
</dbReference>
<dbReference type="GO" id="GO:0000981">
    <property type="term" value="F:DNA-binding transcription factor activity, RNA polymerase II-specific"/>
    <property type="evidence" value="ECO:0007669"/>
    <property type="project" value="InterPro"/>
</dbReference>
<dbReference type="InterPro" id="IPR036864">
    <property type="entry name" value="Zn2-C6_fun-type_DNA-bd_sf"/>
</dbReference>
<evidence type="ECO:0000256" key="1">
    <source>
        <dbReference type="ARBA" id="ARBA00004123"/>
    </source>
</evidence>
<sequence>MSAPIVETKKASKRRIRRIPDDQRQKVSSACDNCKKRKFKCSGEKPCFECSKKGHDCKYTIIDKRSLRGERMAKLKQKKDNNEKQRELVNEQIAQSSIIHPQITPVLPVPEYANVTYQDSSHSTVSGNDSYHLSSSSSIPQNLPAIVLPDTLRDPNNRGILTPGSTPNSVSSESSVSNVCVPKSLQPLLSFPLENKNNLRHKSEEPDMDNNTNNVPKKGGISNQEGKSAILLVDKSGAFRYMGETSPLSVLYEARGIFYEYVGSTKLTEDLRGCPVTDKPLKITMKEAAPLPHPSERDVYIERFKVNINGAYFVFDMDKFYEEIVDKVYENPNSDLVQENRVLLYFVLAIGSTYKDFSERNPQAEKGAHYFESGRLILRDLVEDSAMWCVLCHYLQFHYYESILKKSTALVHLTAAINYAQSLGLHRNFVNEQFSKLTAEYEYRRKLFRSLYISDRISSVFIGRPLIINDYDWDDPARFKNTNASVLPLDFNSKCHIELTRICTLVGRIVANFYQDKMIDVKKTKNLAIQLRLWSKGLDPELAFGNVLNPSQISNNEDNGNTVILLGIHILHLWAVMLLSRPFFMFEAISKINPEMRKSFEEEEELSKQLCQAATKASILAIKLMNHYINTTFHEIKRMECYVIITCCFYASIILGITILNGTFEEAGYTENDLMNSLKDAQYILSQFSVCNKGAERYSEINLDLISALVNRHKGKEVKPVVDNWSCNLFNDFNFGDTSGQNDVQTMMDFQQFFVSSDLIQFEEITDGTSSLPFDYNNYNLFFGDKL</sequence>
<evidence type="ECO:0000259" key="7">
    <source>
        <dbReference type="PROSITE" id="PS50048"/>
    </source>
</evidence>
<gene>
    <name evidence="8" type="primary">FGR27</name>
    <name evidence="8" type="ORF">FOB64_006857</name>
</gene>
<evidence type="ECO:0000256" key="6">
    <source>
        <dbReference type="SAM" id="Phobius"/>
    </source>
</evidence>
<comment type="subcellular location">
    <subcellularLocation>
        <location evidence="1">Nucleus</location>
    </subcellularLocation>
</comment>
<feature type="compositionally biased region" description="Polar residues" evidence="5">
    <location>
        <begin position="209"/>
        <end position="221"/>
    </location>
</feature>
<feature type="region of interest" description="Disordered" evidence="5">
    <location>
        <begin position="120"/>
        <end position="140"/>
    </location>
</feature>
<organism evidence="8 9">
    <name type="scientific">Candida albicans</name>
    <name type="common">Yeast</name>
    <dbReference type="NCBI Taxonomy" id="5476"/>
    <lineage>
        <taxon>Eukaryota</taxon>
        <taxon>Fungi</taxon>
        <taxon>Dikarya</taxon>
        <taxon>Ascomycota</taxon>
        <taxon>Saccharomycotina</taxon>
        <taxon>Pichiomycetes</taxon>
        <taxon>Debaryomycetaceae</taxon>
        <taxon>Candida/Lodderomyces clade</taxon>
        <taxon>Candida</taxon>
    </lineage>
</organism>
<evidence type="ECO:0000313" key="8">
    <source>
        <dbReference type="EMBL" id="KAF6059875.1"/>
    </source>
</evidence>
<dbReference type="CDD" id="cd00067">
    <property type="entry name" value="GAL4"/>
    <property type="match status" value="1"/>
</dbReference>
<keyword evidence="3" id="KW-0238">DNA-binding</keyword>
<dbReference type="SUPFAM" id="SSF57701">
    <property type="entry name" value="Zn2/Cys6 DNA-binding domain"/>
    <property type="match status" value="1"/>
</dbReference>
<feature type="transmembrane region" description="Helical" evidence="6">
    <location>
        <begin position="641"/>
        <end position="660"/>
    </location>
</feature>
<dbReference type="InterPro" id="IPR050987">
    <property type="entry name" value="AtrR-like"/>
</dbReference>
<feature type="region of interest" description="Disordered" evidence="5">
    <location>
        <begin position="200"/>
        <end position="221"/>
    </location>
</feature>
<name>A0A8H6F099_CANAX</name>
<accession>A0A8H6F099</accession>
<dbReference type="Pfam" id="PF00172">
    <property type="entry name" value="Zn_clus"/>
    <property type="match status" value="1"/>
</dbReference>
<dbReference type="GO" id="GO:0008270">
    <property type="term" value="F:zinc ion binding"/>
    <property type="evidence" value="ECO:0007669"/>
    <property type="project" value="InterPro"/>
</dbReference>
<dbReference type="GO" id="GO:0005634">
    <property type="term" value="C:nucleus"/>
    <property type="evidence" value="ECO:0007669"/>
    <property type="project" value="UniProtKB-SubCell"/>
</dbReference>
<keyword evidence="6" id="KW-1133">Transmembrane helix</keyword>
<keyword evidence="6" id="KW-0472">Membrane</keyword>
<dbReference type="InterPro" id="IPR007219">
    <property type="entry name" value="XnlR_reg_dom"/>
</dbReference>
<dbReference type="SMART" id="SM00066">
    <property type="entry name" value="GAL4"/>
    <property type="match status" value="1"/>
</dbReference>
<reference evidence="8 9" key="1">
    <citation type="submission" date="2020-03" db="EMBL/GenBank/DDBJ databases">
        <title>FDA dAtabase for Regulatory Grade micrObial Sequences (FDA-ARGOS): Supporting development and validation of Infectious Disease Dx tests.</title>
        <authorList>
            <person name="Campos J."/>
            <person name="Goldberg B."/>
            <person name="Tallon L."/>
            <person name="Sadzewicz L."/>
            <person name="Vavikolanu K."/>
            <person name="Mehta A."/>
            <person name="Aluvathingal J."/>
            <person name="Nadendla S."/>
            <person name="Nandy P."/>
            <person name="Geyer C."/>
            <person name="Yan Y."/>
            <person name="Sichtig H."/>
        </authorList>
    </citation>
    <scope>NUCLEOTIDE SEQUENCE [LARGE SCALE GENOMIC DNA]</scope>
    <source>
        <strain evidence="8 9">FDAARGOS_656</strain>
    </source>
</reference>
<evidence type="ECO:0000256" key="2">
    <source>
        <dbReference type="ARBA" id="ARBA00022723"/>
    </source>
</evidence>
<feature type="domain" description="Zn(2)-C6 fungal-type" evidence="7">
    <location>
        <begin position="30"/>
        <end position="59"/>
    </location>
</feature>
<dbReference type="CDD" id="cd12148">
    <property type="entry name" value="fungal_TF_MHR"/>
    <property type="match status" value="1"/>
</dbReference>
<dbReference type="Gene3D" id="4.10.240.10">
    <property type="entry name" value="Zn(2)-C6 fungal-type DNA-binding domain"/>
    <property type="match status" value="1"/>
</dbReference>
<protein>
    <submittedName>
        <fullName evidence="8">Filamentous growth regulator 27</fullName>
    </submittedName>
</protein>
<dbReference type="InterPro" id="IPR001138">
    <property type="entry name" value="Zn2Cys6_DnaBD"/>
</dbReference>
<dbReference type="PANTHER" id="PTHR46910">
    <property type="entry name" value="TRANSCRIPTION FACTOR PDR1"/>
    <property type="match status" value="1"/>
</dbReference>
<dbReference type="Proteomes" id="UP000536275">
    <property type="component" value="Unassembled WGS sequence"/>
</dbReference>
<keyword evidence="6" id="KW-0812">Transmembrane</keyword>
<evidence type="ECO:0000256" key="5">
    <source>
        <dbReference type="SAM" id="MobiDB-lite"/>
    </source>
</evidence>
<evidence type="ECO:0000256" key="3">
    <source>
        <dbReference type="ARBA" id="ARBA00023125"/>
    </source>
</evidence>
<dbReference type="PANTHER" id="PTHR46910:SF3">
    <property type="entry name" value="HALOTOLERANCE PROTEIN 9-RELATED"/>
    <property type="match status" value="1"/>
</dbReference>
<dbReference type="SMART" id="SM00906">
    <property type="entry name" value="Fungal_trans"/>
    <property type="match status" value="1"/>
</dbReference>
<dbReference type="PROSITE" id="PS00463">
    <property type="entry name" value="ZN2_CY6_FUNGAL_1"/>
    <property type="match status" value="1"/>
</dbReference>
<keyword evidence="2" id="KW-0479">Metal-binding</keyword>
<dbReference type="PROSITE" id="PS50048">
    <property type="entry name" value="ZN2_CY6_FUNGAL_2"/>
    <property type="match status" value="1"/>
</dbReference>
<evidence type="ECO:0000313" key="9">
    <source>
        <dbReference type="Proteomes" id="UP000536275"/>
    </source>
</evidence>
<evidence type="ECO:0000256" key="4">
    <source>
        <dbReference type="ARBA" id="ARBA00023242"/>
    </source>
</evidence>
<dbReference type="GO" id="GO:0006351">
    <property type="term" value="P:DNA-templated transcription"/>
    <property type="evidence" value="ECO:0007669"/>
    <property type="project" value="InterPro"/>
</dbReference>
<comment type="caution">
    <text evidence="8">The sequence shown here is derived from an EMBL/GenBank/DDBJ whole genome shotgun (WGS) entry which is preliminary data.</text>
</comment>
<keyword evidence="4" id="KW-0539">Nucleus</keyword>
<dbReference type="GO" id="GO:0003677">
    <property type="term" value="F:DNA binding"/>
    <property type="evidence" value="ECO:0007669"/>
    <property type="project" value="UniProtKB-KW"/>
</dbReference>
<dbReference type="AlphaFoldDB" id="A0A8H6F099"/>